<protein>
    <submittedName>
        <fullName evidence="1">Uncharacterized protein</fullName>
    </submittedName>
</protein>
<proteinExistence type="predicted"/>
<name>A0A7Z0RMJ9_9HYPH</name>
<dbReference type="Proteomes" id="UP000532162">
    <property type="component" value="Unassembled WGS sequence"/>
</dbReference>
<organism evidence="1 2">
    <name type="scientific">Rhizobium changzhiense</name>
    <dbReference type="NCBI Taxonomy" id="2692317"/>
    <lineage>
        <taxon>Bacteria</taxon>
        <taxon>Pseudomonadati</taxon>
        <taxon>Pseudomonadota</taxon>
        <taxon>Alphaproteobacteria</taxon>
        <taxon>Hyphomicrobiales</taxon>
        <taxon>Rhizobiaceae</taxon>
        <taxon>Rhizobium/Agrobacterium group</taxon>
        <taxon>Rhizobium</taxon>
    </lineage>
</organism>
<gene>
    <name evidence="1" type="ORF">HX900_17505</name>
</gene>
<accession>A0A7Z0RMJ9</accession>
<evidence type="ECO:0000313" key="1">
    <source>
        <dbReference type="EMBL" id="NZD62903.1"/>
    </source>
</evidence>
<dbReference type="EMBL" id="JACCPJ010000002">
    <property type="protein sequence ID" value="NZD62903.1"/>
    <property type="molecule type" value="Genomic_DNA"/>
</dbReference>
<sequence>MPVFVRRNGEMVDRATGAPMLTDDDRAKPIAVPFIMSDIPEYRSPIDGRVIGSRTQRRDDLKRNGCVEYEPSISPTKGKIRNKDFAAKRGLKVSEEFL</sequence>
<dbReference type="RefSeq" id="WP_180695260.1">
    <property type="nucleotide sequence ID" value="NZ_JACCPJ010000002.1"/>
</dbReference>
<dbReference type="AlphaFoldDB" id="A0A7Z0RMJ9"/>
<evidence type="ECO:0000313" key="2">
    <source>
        <dbReference type="Proteomes" id="UP000532162"/>
    </source>
</evidence>
<reference evidence="1 2" key="1">
    <citation type="submission" date="2020-07" db="EMBL/GenBank/DDBJ databases">
        <authorList>
            <person name="Sun Q."/>
        </authorList>
    </citation>
    <scope>NUCLEOTIDE SEQUENCE [LARGE SCALE GENOMIC DNA]</scope>
    <source>
        <strain evidence="1 2">WYCCWR 11290</strain>
    </source>
</reference>
<comment type="caution">
    <text evidence="1">The sequence shown here is derived from an EMBL/GenBank/DDBJ whole genome shotgun (WGS) entry which is preliminary data.</text>
</comment>